<feature type="signal peptide" evidence="1">
    <location>
        <begin position="1"/>
        <end position="32"/>
    </location>
</feature>
<keyword evidence="3" id="KW-1185">Reference proteome</keyword>
<proteinExistence type="predicted"/>
<feature type="chain" id="PRO_5047354782" evidence="1">
    <location>
        <begin position="33"/>
        <end position="87"/>
    </location>
</feature>
<accession>A0ABM6LC09</accession>
<protein>
    <submittedName>
        <fullName evidence="2">Uncharacterized protein</fullName>
    </submittedName>
</protein>
<dbReference type="EMBL" id="CP021920">
    <property type="protein sequence ID" value="ASB86840.1"/>
    <property type="molecule type" value="Genomic_DNA"/>
</dbReference>
<reference evidence="2 3" key="1">
    <citation type="submission" date="2017-06" db="EMBL/GenBank/DDBJ databases">
        <title>Genome sequence of Bacillus sonorensis strain SRCM101395.</title>
        <authorList>
            <person name="Cho S.H."/>
        </authorList>
    </citation>
    <scope>NUCLEOTIDE SEQUENCE [LARGE SCALE GENOMIC DNA]</scope>
    <source>
        <strain evidence="2 3">SRCM101395</strain>
    </source>
</reference>
<evidence type="ECO:0000256" key="1">
    <source>
        <dbReference type="SAM" id="SignalP"/>
    </source>
</evidence>
<keyword evidence="1" id="KW-0732">Signal</keyword>
<evidence type="ECO:0000313" key="3">
    <source>
        <dbReference type="Proteomes" id="UP000196877"/>
    </source>
</evidence>
<organism evidence="2 3">
    <name type="scientific">Bacillus sonorensis</name>
    <dbReference type="NCBI Taxonomy" id="119858"/>
    <lineage>
        <taxon>Bacteria</taxon>
        <taxon>Bacillati</taxon>
        <taxon>Bacillota</taxon>
        <taxon>Bacilli</taxon>
        <taxon>Bacillales</taxon>
        <taxon>Bacillaceae</taxon>
        <taxon>Bacillus</taxon>
    </lineage>
</organism>
<sequence length="87" mass="9627">MLKRNIISKISIGLLTSAALFSFILPSQEAHATFLEANRLFMSKPLTAIKNGQPLTLKSPTNRIFSSVPAMWNLTSRIASMRTQGIH</sequence>
<name>A0ABM6LC09_9BACI</name>
<dbReference type="Proteomes" id="UP000196877">
    <property type="component" value="Chromosome"/>
</dbReference>
<evidence type="ECO:0000313" key="2">
    <source>
        <dbReference type="EMBL" id="ASB86840.1"/>
    </source>
</evidence>
<gene>
    <name evidence="2" type="ORF">S101395_00285</name>
</gene>